<sequence length="109" mass="12663">MGKEPDEFYSVKWEKVSLNGNSTINNKASSTSSIPKYLLINSQQPEMIDEPFYSRLNFWHEIKLPRNLSPDQEHIYSHDVTEHKLMRTCNATSNRNDAVLTHKNKTPQT</sequence>
<proteinExistence type="predicted"/>
<evidence type="ECO:0000313" key="2">
    <source>
        <dbReference type="Proteomes" id="UP001642540"/>
    </source>
</evidence>
<dbReference type="EMBL" id="CAXLJM020000014">
    <property type="protein sequence ID" value="CAL8080991.1"/>
    <property type="molecule type" value="Genomic_DNA"/>
</dbReference>
<name>A0ABP1Q182_9HEXA</name>
<comment type="caution">
    <text evidence="1">The sequence shown here is derived from an EMBL/GenBank/DDBJ whole genome shotgun (WGS) entry which is preliminary data.</text>
</comment>
<accession>A0ABP1Q182</accession>
<dbReference type="Proteomes" id="UP001642540">
    <property type="component" value="Unassembled WGS sequence"/>
</dbReference>
<organism evidence="1 2">
    <name type="scientific">Orchesella dallaii</name>
    <dbReference type="NCBI Taxonomy" id="48710"/>
    <lineage>
        <taxon>Eukaryota</taxon>
        <taxon>Metazoa</taxon>
        <taxon>Ecdysozoa</taxon>
        <taxon>Arthropoda</taxon>
        <taxon>Hexapoda</taxon>
        <taxon>Collembola</taxon>
        <taxon>Entomobryomorpha</taxon>
        <taxon>Entomobryoidea</taxon>
        <taxon>Orchesellidae</taxon>
        <taxon>Orchesellinae</taxon>
        <taxon>Orchesella</taxon>
    </lineage>
</organism>
<gene>
    <name evidence="1" type="ORF">ODALV1_LOCUS4803</name>
</gene>
<keyword evidence="2" id="KW-1185">Reference proteome</keyword>
<evidence type="ECO:0000313" key="1">
    <source>
        <dbReference type="EMBL" id="CAL8080991.1"/>
    </source>
</evidence>
<protein>
    <submittedName>
        <fullName evidence="1">Uncharacterized protein</fullName>
    </submittedName>
</protein>
<reference evidence="1 2" key="1">
    <citation type="submission" date="2024-08" db="EMBL/GenBank/DDBJ databases">
        <authorList>
            <person name="Cucini C."/>
            <person name="Frati F."/>
        </authorList>
    </citation>
    <scope>NUCLEOTIDE SEQUENCE [LARGE SCALE GENOMIC DNA]</scope>
</reference>